<dbReference type="EMBL" id="ML178825">
    <property type="protein sequence ID" value="TFL01275.1"/>
    <property type="molecule type" value="Genomic_DNA"/>
</dbReference>
<name>A0A5C3QGS4_9AGAR</name>
<protein>
    <recommendedName>
        <fullName evidence="4">GDP-fucose protein O-fucosyltransferase-domain-containing protein</fullName>
    </recommendedName>
</protein>
<dbReference type="Gene3D" id="3.40.50.11350">
    <property type="match status" value="1"/>
</dbReference>
<evidence type="ECO:0000313" key="2">
    <source>
        <dbReference type="EMBL" id="TFL01275.1"/>
    </source>
</evidence>
<evidence type="ECO:0008006" key="4">
    <source>
        <dbReference type="Google" id="ProtNLM"/>
    </source>
</evidence>
<evidence type="ECO:0000313" key="3">
    <source>
        <dbReference type="Proteomes" id="UP000305067"/>
    </source>
</evidence>
<gene>
    <name evidence="2" type="ORF">BDV98DRAFT_567827</name>
</gene>
<keyword evidence="1" id="KW-0812">Transmembrane</keyword>
<accession>A0A5C3QGS4</accession>
<dbReference type="OrthoDB" id="2559662at2759"/>
<dbReference type="CDD" id="cd11296">
    <property type="entry name" value="O-FucT_like"/>
    <property type="match status" value="1"/>
</dbReference>
<proteinExistence type="predicted"/>
<dbReference type="Proteomes" id="UP000305067">
    <property type="component" value="Unassembled WGS sequence"/>
</dbReference>
<keyword evidence="3" id="KW-1185">Reference proteome</keyword>
<sequence length="535" mass="62070">MPSGSLPRFRVPLQQQRSRDKFFKRLSRNIRHSRYLQPRPLLVIITFSICLIYLVFFAGRDHHGTALIYGYLPADPSTDFSRRGNVKYPPTWGRMDKFQKDLPQHDLDLPFPEGRTGRYVKFSNQIRQLGWNNCLNEMLMNNVLAYETNRSYVFNDYWWKKEYYHWPKSVRRTKIPRTPLNAIISGPTSGAPYGPNDPTPRSVHEDYYELACPKSERRIINTGSIKPAINEAEGSLIFETWKKVLLDAPERCIEVVPEDRKIDGYPQTFDLWFFGSIHSLSTWDRFKTSPVSTLLRTSPIVLAAVERNIHLFRPVTSAPSRALTTAEDPFRRVVAMHVRRGDYKEACNGLAQWNSSYYNWNLLPELPDQFVRPMGGGYGWNTPENYDIFRAHCLPDIEDIVKKARDSKKEFIDSHFTKDTELLSSSLGTNSTTTTTEPRRRALDVMYLLTNDRSSWMKELIRALRKDGWETIRTSGDLELDQLGLDVNMAVDMDIAGRAAVFVGNGVSFRPVDFSFWKWSFWEWSYLVLCARHCS</sequence>
<reference evidence="2 3" key="1">
    <citation type="journal article" date="2019" name="Nat. Ecol. Evol.">
        <title>Megaphylogeny resolves global patterns of mushroom evolution.</title>
        <authorList>
            <person name="Varga T."/>
            <person name="Krizsan K."/>
            <person name="Foldi C."/>
            <person name="Dima B."/>
            <person name="Sanchez-Garcia M."/>
            <person name="Sanchez-Ramirez S."/>
            <person name="Szollosi G.J."/>
            <person name="Szarkandi J.G."/>
            <person name="Papp V."/>
            <person name="Albert L."/>
            <person name="Andreopoulos W."/>
            <person name="Angelini C."/>
            <person name="Antonin V."/>
            <person name="Barry K.W."/>
            <person name="Bougher N.L."/>
            <person name="Buchanan P."/>
            <person name="Buyck B."/>
            <person name="Bense V."/>
            <person name="Catcheside P."/>
            <person name="Chovatia M."/>
            <person name="Cooper J."/>
            <person name="Damon W."/>
            <person name="Desjardin D."/>
            <person name="Finy P."/>
            <person name="Geml J."/>
            <person name="Haridas S."/>
            <person name="Hughes K."/>
            <person name="Justo A."/>
            <person name="Karasinski D."/>
            <person name="Kautmanova I."/>
            <person name="Kiss B."/>
            <person name="Kocsube S."/>
            <person name="Kotiranta H."/>
            <person name="LaButti K.M."/>
            <person name="Lechner B.E."/>
            <person name="Liimatainen K."/>
            <person name="Lipzen A."/>
            <person name="Lukacs Z."/>
            <person name="Mihaltcheva S."/>
            <person name="Morgado L.N."/>
            <person name="Niskanen T."/>
            <person name="Noordeloos M.E."/>
            <person name="Ohm R.A."/>
            <person name="Ortiz-Santana B."/>
            <person name="Ovrebo C."/>
            <person name="Racz N."/>
            <person name="Riley R."/>
            <person name="Savchenko A."/>
            <person name="Shiryaev A."/>
            <person name="Soop K."/>
            <person name="Spirin V."/>
            <person name="Szebenyi C."/>
            <person name="Tomsovsky M."/>
            <person name="Tulloss R.E."/>
            <person name="Uehling J."/>
            <person name="Grigoriev I.V."/>
            <person name="Vagvolgyi C."/>
            <person name="Papp T."/>
            <person name="Martin F.M."/>
            <person name="Miettinen O."/>
            <person name="Hibbett D.S."/>
            <person name="Nagy L.G."/>
        </authorList>
    </citation>
    <scope>NUCLEOTIDE SEQUENCE [LARGE SCALE GENOMIC DNA]</scope>
    <source>
        <strain evidence="2 3">CBS 309.79</strain>
    </source>
</reference>
<organism evidence="2 3">
    <name type="scientific">Pterulicium gracile</name>
    <dbReference type="NCBI Taxonomy" id="1884261"/>
    <lineage>
        <taxon>Eukaryota</taxon>
        <taxon>Fungi</taxon>
        <taxon>Dikarya</taxon>
        <taxon>Basidiomycota</taxon>
        <taxon>Agaricomycotina</taxon>
        <taxon>Agaricomycetes</taxon>
        <taxon>Agaricomycetidae</taxon>
        <taxon>Agaricales</taxon>
        <taxon>Pleurotineae</taxon>
        <taxon>Pterulaceae</taxon>
        <taxon>Pterulicium</taxon>
    </lineage>
</organism>
<feature type="transmembrane region" description="Helical" evidence="1">
    <location>
        <begin position="41"/>
        <end position="59"/>
    </location>
</feature>
<dbReference type="AlphaFoldDB" id="A0A5C3QGS4"/>
<keyword evidence="1" id="KW-0472">Membrane</keyword>
<evidence type="ECO:0000256" key="1">
    <source>
        <dbReference type="SAM" id="Phobius"/>
    </source>
</evidence>
<keyword evidence="1" id="KW-1133">Transmembrane helix</keyword>